<evidence type="ECO:0000313" key="3">
    <source>
        <dbReference type="Proteomes" id="UP000265354"/>
    </source>
</evidence>
<evidence type="ECO:0000313" key="2">
    <source>
        <dbReference type="EMBL" id="GBQ03158.1"/>
    </source>
</evidence>
<dbReference type="EMBL" id="BGZL01000016">
    <property type="protein sequence ID" value="GBQ03158.1"/>
    <property type="molecule type" value="Genomic_DNA"/>
</dbReference>
<dbReference type="GO" id="GO:0003677">
    <property type="term" value="F:DNA binding"/>
    <property type="evidence" value="ECO:0007669"/>
    <property type="project" value="InterPro"/>
</dbReference>
<comment type="caution">
    <text evidence="2">The sequence shown here is derived from an EMBL/GenBank/DDBJ whole genome shotgun (WGS) entry which is preliminary data.</text>
</comment>
<dbReference type="AlphaFoldDB" id="A0A388T2J3"/>
<dbReference type="SUPFAM" id="SSF47413">
    <property type="entry name" value="lambda repressor-like DNA-binding domains"/>
    <property type="match status" value="1"/>
</dbReference>
<accession>A0A388T2J3</accession>
<dbReference type="CDD" id="cd00093">
    <property type="entry name" value="HTH_XRE"/>
    <property type="match status" value="1"/>
</dbReference>
<dbReference type="Gene3D" id="1.10.260.40">
    <property type="entry name" value="lambda repressor-like DNA-binding domains"/>
    <property type="match status" value="1"/>
</dbReference>
<protein>
    <recommendedName>
        <fullName evidence="1">HTH cro/C1-type domain-containing protein</fullName>
    </recommendedName>
</protein>
<dbReference type="PROSITE" id="PS50943">
    <property type="entry name" value="HTH_CROC1"/>
    <property type="match status" value="1"/>
</dbReference>
<dbReference type="Pfam" id="PF13560">
    <property type="entry name" value="HTH_31"/>
    <property type="match status" value="1"/>
</dbReference>
<dbReference type="InterPro" id="IPR010982">
    <property type="entry name" value="Lambda_DNA-bd_dom_sf"/>
</dbReference>
<name>A0A388T2J3_9ACTN</name>
<sequence length="113" mass="12142">MGSAGAGREPSPARRHVGELVKLFRGLADLTQRDLAERLPMSESLVGAYERAERIPTTAFLVEAYAALGAKKWSSETVYAITDLPAEQASAAEIASWARGHGRWRTPSTGVGM</sequence>
<feature type="domain" description="HTH cro/C1-type" evidence="1">
    <location>
        <begin position="21"/>
        <end position="74"/>
    </location>
</feature>
<reference evidence="2 3" key="1">
    <citation type="submission" date="2018-07" db="EMBL/GenBank/DDBJ databases">
        <title>Whole Genome Shotgun Sequence of Streptomyces spongiicola strain 531S.</title>
        <authorList>
            <person name="Dohra H."/>
            <person name="Kodani S."/>
        </authorList>
    </citation>
    <scope>NUCLEOTIDE SEQUENCE [LARGE SCALE GENOMIC DNA]</scope>
    <source>
        <strain evidence="2 3">531S</strain>
    </source>
</reference>
<gene>
    <name evidence="2" type="ORF">SSP531S_46260</name>
</gene>
<dbReference type="SMART" id="SM00530">
    <property type="entry name" value="HTH_XRE"/>
    <property type="match status" value="1"/>
</dbReference>
<evidence type="ECO:0000259" key="1">
    <source>
        <dbReference type="PROSITE" id="PS50943"/>
    </source>
</evidence>
<proteinExistence type="predicted"/>
<dbReference type="Proteomes" id="UP000265354">
    <property type="component" value="Unassembled WGS sequence"/>
</dbReference>
<organism evidence="2 3">
    <name type="scientific">Streptomyces spongiicola</name>
    <dbReference type="NCBI Taxonomy" id="1690221"/>
    <lineage>
        <taxon>Bacteria</taxon>
        <taxon>Bacillati</taxon>
        <taxon>Actinomycetota</taxon>
        <taxon>Actinomycetes</taxon>
        <taxon>Kitasatosporales</taxon>
        <taxon>Streptomycetaceae</taxon>
        <taxon>Streptomyces</taxon>
    </lineage>
</organism>
<dbReference type="InterPro" id="IPR001387">
    <property type="entry name" value="Cro/C1-type_HTH"/>
</dbReference>